<accession>A0A2A2JZE6</accession>
<evidence type="ECO:0000256" key="2">
    <source>
        <dbReference type="ARBA" id="ARBA00022737"/>
    </source>
</evidence>
<evidence type="ECO:0000256" key="3">
    <source>
        <dbReference type="ARBA" id="ARBA00023157"/>
    </source>
</evidence>
<gene>
    <name evidence="6" type="ORF">WR25_18366</name>
</gene>
<comment type="subunit">
    <text evidence="1">Collagen polypeptide chains are complexed within the cuticle by disulfide bonds and other types of covalent cross-links.</text>
</comment>
<evidence type="ECO:0000313" key="6">
    <source>
        <dbReference type="EMBL" id="PAV67013.1"/>
    </source>
</evidence>
<keyword evidence="4" id="KW-0472">Membrane</keyword>
<dbReference type="Proteomes" id="UP000218231">
    <property type="component" value="Unassembled WGS sequence"/>
</dbReference>
<dbReference type="STRING" id="2018661.A0A2A2JZE6"/>
<evidence type="ECO:0000256" key="4">
    <source>
        <dbReference type="SAM" id="Phobius"/>
    </source>
</evidence>
<name>A0A2A2JZE6_9BILA</name>
<comment type="caution">
    <text evidence="6">The sequence shown here is derived from an EMBL/GenBank/DDBJ whole genome shotgun (WGS) entry which is preliminary data.</text>
</comment>
<dbReference type="GO" id="GO:0042302">
    <property type="term" value="F:structural constituent of cuticle"/>
    <property type="evidence" value="ECO:0007669"/>
    <property type="project" value="InterPro"/>
</dbReference>
<feature type="domain" description="Nematode cuticle collagen N-terminal" evidence="5">
    <location>
        <begin position="17"/>
        <end position="69"/>
    </location>
</feature>
<dbReference type="SMART" id="SM01088">
    <property type="entry name" value="Col_cuticle_N"/>
    <property type="match status" value="1"/>
</dbReference>
<keyword evidence="4" id="KW-1133">Transmembrane helix</keyword>
<feature type="transmembrane region" description="Helical" evidence="4">
    <location>
        <begin position="20"/>
        <end position="41"/>
    </location>
</feature>
<organism evidence="6 7">
    <name type="scientific">Diploscapter pachys</name>
    <dbReference type="NCBI Taxonomy" id="2018661"/>
    <lineage>
        <taxon>Eukaryota</taxon>
        <taxon>Metazoa</taxon>
        <taxon>Ecdysozoa</taxon>
        <taxon>Nematoda</taxon>
        <taxon>Chromadorea</taxon>
        <taxon>Rhabditida</taxon>
        <taxon>Rhabditina</taxon>
        <taxon>Rhabditomorpha</taxon>
        <taxon>Rhabditoidea</taxon>
        <taxon>Rhabditidae</taxon>
        <taxon>Diploscapter</taxon>
    </lineage>
</organism>
<reference evidence="6 7" key="1">
    <citation type="journal article" date="2017" name="Curr. Biol.">
        <title>Genome architecture and evolution of a unichromosomal asexual nematode.</title>
        <authorList>
            <person name="Fradin H."/>
            <person name="Zegar C."/>
            <person name="Gutwein M."/>
            <person name="Lucas J."/>
            <person name="Kovtun M."/>
            <person name="Corcoran D."/>
            <person name="Baugh L.R."/>
            <person name="Kiontke K."/>
            <person name="Gunsalus K."/>
            <person name="Fitch D.H."/>
            <person name="Piano F."/>
        </authorList>
    </citation>
    <scope>NUCLEOTIDE SEQUENCE [LARGE SCALE GENOMIC DNA]</scope>
    <source>
        <strain evidence="6">PF1309</strain>
    </source>
</reference>
<proteinExistence type="predicted"/>
<evidence type="ECO:0000256" key="1">
    <source>
        <dbReference type="ARBA" id="ARBA00011518"/>
    </source>
</evidence>
<sequence length="251" mass="27961">MQMEEEMKFTEADGLKRLAFFGIAVSTVATLTAIIAVPMLYNYTQYVQSSLQDDVEFCKHRADGLWDEFHRVEATIKAQAVPTWEEVAVVAELAMQDHLDRRVQTETLAATVKQAILEVQDRLGKLLMSFLHKRIIFSAPGPMGPMEGIAKALSNLQLAISVVSTSQGPVTIDNITDCLPAYSQFSTLNLMRAMTNTKTLIRERITVSKSTVFNANNVNFIILIEKDPSVCAIDRSILAAAKPCPIRQRKR</sequence>
<dbReference type="Pfam" id="PF01484">
    <property type="entry name" value="Col_cuticle_N"/>
    <property type="match status" value="1"/>
</dbReference>
<dbReference type="InterPro" id="IPR002486">
    <property type="entry name" value="Col_cuticle_N"/>
</dbReference>
<keyword evidence="7" id="KW-1185">Reference proteome</keyword>
<dbReference type="OrthoDB" id="5870983at2759"/>
<evidence type="ECO:0000313" key="7">
    <source>
        <dbReference type="Proteomes" id="UP000218231"/>
    </source>
</evidence>
<protein>
    <recommendedName>
        <fullName evidence="5">Nematode cuticle collagen N-terminal domain-containing protein</fullName>
    </recommendedName>
</protein>
<keyword evidence="2" id="KW-0677">Repeat</keyword>
<dbReference type="EMBL" id="LIAE01010006">
    <property type="protein sequence ID" value="PAV67013.1"/>
    <property type="molecule type" value="Genomic_DNA"/>
</dbReference>
<dbReference type="AlphaFoldDB" id="A0A2A2JZE6"/>
<keyword evidence="3" id="KW-1015">Disulfide bond</keyword>
<keyword evidence="4" id="KW-0812">Transmembrane</keyword>
<evidence type="ECO:0000259" key="5">
    <source>
        <dbReference type="SMART" id="SM01088"/>
    </source>
</evidence>